<reference evidence="1 2" key="1">
    <citation type="submission" date="2021-06" db="EMBL/GenBank/DDBJ databases">
        <title>Caerostris darwini draft genome.</title>
        <authorList>
            <person name="Kono N."/>
            <person name="Arakawa K."/>
        </authorList>
    </citation>
    <scope>NUCLEOTIDE SEQUENCE [LARGE SCALE GENOMIC DNA]</scope>
</reference>
<keyword evidence="2" id="KW-1185">Reference proteome</keyword>
<protein>
    <submittedName>
        <fullName evidence="1">Uncharacterized protein</fullName>
    </submittedName>
</protein>
<comment type="caution">
    <text evidence="1">The sequence shown here is derived from an EMBL/GenBank/DDBJ whole genome shotgun (WGS) entry which is preliminary data.</text>
</comment>
<sequence>MRDGRCAELFQSCSPCLQRSPASNAQTIIINSSTRLAPGGRKKKSPQSENVIVAARKKANNEYRRNQERYNYMLQFTHREGCQPKQTLGRARLEFWQTTWRQSYADLLIDEKEKRISEVGRD</sequence>
<organism evidence="1 2">
    <name type="scientific">Caerostris darwini</name>
    <dbReference type="NCBI Taxonomy" id="1538125"/>
    <lineage>
        <taxon>Eukaryota</taxon>
        <taxon>Metazoa</taxon>
        <taxon>Ecdysozoa</taxon>
        <taxon>Arthropoda</taxon>
        <taxon>Chelicerata</taxon>
        <taxon>Arachnida</taxon>
        <taxon>Araneae</taxon>
        <taxon>Araneomorphae</taxon>
        <taxon>Entelegynae</taxon>
        <taxon>Araneoidea</taxon>
        <taxon>Araneidae</taxon>
        <taxon>Caerostris</taxon>
    </lineage>
</organism>
<accession>A0AAV4QBL3</accession>
<gene>
    <name evidence="1" type="ORF">CDAR_90991</name>
</gene>
<dbReference type="AlphaFoldDB" id="A0AAV4QBL3"/>
<name>A0AAV4QBL3_9ARAC</name>
<dbReference type="EMBL" id="BPLQ01004108">
    <property type="protein sequence ID" value="GIY05612.1"/>
    <property type="molecule type" value="Genomic_DNA"/>
</dbReference>
<dbReference type="Proteomes" id="UP001054837">
    <property type="component" value="Unassembled WGS sequence"/>
</dbReference>
<proteinExistence type="predicted"/>
<evidence type="ECO:0000313" key="1">
    <source>
        <dbReference type="EMBL" id="GIY05612.1"/>
    </source>
</evidence>
<evidence type="ECO:0000313" key="2">
    <source>
        <dbReference type="Proteomes" id="UP001054837"/>
    </source>
</evidence>